<organism evidence="2 3">
    <name type="scientific">Zea mays</name>
    <name type="common">Maize</name>
    <dbReference type="NCBI Taxonomy" id="4577"/>
    <lineage>
        <taxon>Eukaryota</taxon>
        <taxon>Viridiplantae</taxon>
        <taxon>Streptophyta</taxon>
        <taxon>Embryophyta</taxon>
        <taxon>Tracheophyta</taxon>
        <taxon>Spermatophyta</taxon>
        <taxon>Magnoliopsida</taxon>
        <taxon>Liliopsida</taxon>
        <taxon>Poales</taxon>
        <taxon>Poaceae</taxon>
        <taxon>PACMAD clade</taxon>
        <taxon>Panicoideae</taxon>
        <taxon>Andropogonodae</taxon>
        <taxon>Andropogoneae</taxon>
        <taxon>Tripsacinae</taxon>
        <taxon>Zea</taxon>
    </lineage>
</organism>
<dbReference type="AlphaFoldDB" id="A0A3L6EQ09"/>
<dbReference type="EMBL" id="NCVQ01000006">
    <property type="protein sequence ID" value="PWZ22748.1"/>
    <property type="molecule type" value="Genomic_DNA"/>
</dbReference>
<gene>
    <name evidence="2" type="ORF">Zm00014a_037188</name>
</gene>
<reference evidence="2 3" key="1">
    <citation type="journal article" date="2018" name="Nat. Genet.">
        <title>Extensive intraspecific gene order and gene structural variations between Mo17 and other maize genomes.</title>
        <authorList>
            <person name="Sun S."/>
            <person name="Zhou Y."/>
            <person name="Chen J."/>
            <person name="Shi J."/>
            <person name="Zhao H."/>
            <person name="Zhao H."/>
            <person name="Song W."/>
            <person name="Zhang M."/>
            <person name="Cui Y."/>
            <person name="Dong X."/>
            <person name="Liu H."/>
            <person name="Ma X."/>
            <person name="Jiao Y."/>
            <person name="Wang B."/>
            <person name="Wei X."/>
            <person name="Stein J.C."/>
            <person name="Glaubitz J.C."/>
            <person name="Lu F."/>
            <person name="Yu G."/>
            <person name="Liang C."/>
            <person name="Fengler K."/>
            <person name="Li B."/>
            <person name="Rafalski A."/>
            <person name="Schnable P.S."/>
            <person name="Ware D.H."/>
            <person name="Buckler E.S."/>
            <person name="Lai J."/>
        </authorList>
    </citation>
    <scope>NUCLEOTIDE SEQUENCE [LARGE SCALE GENOMIC DNA]</scope>
    <source>
        <strain evidence="3">cv. Missouri 17</strain>
        <tissue evidence="2">Seedling</tissue>
    </source>
</reference>
<sequence length="187" mass="20013">MKAAQKRRSLAYPRQRLKFQLSDRASTSNRVAYPSPFCDAREGSGPEKATSPSPPGAPLAPITDYGASNSTTPPSSAPIVPTDLQPSQELPLSLADPPPYQELPSPVGGSPIPLGAQSGPLTASPTKPPPRCQRQVHPHLRSPLVVDPTARISARPRHCQPPTHPCWTVEGFTPTHSCFALTYQCKV</sequence>
<accession>A0A3L6EQ09</accession>
<feature type="compositionally biased region" description="Low complexity" evidence="1">
    <location>
        <begin position="67"/>
        <end position="78"/>
    </location>
</feature>
<evidence type="ECO:0000313" key="3">
    <source>
        <dbReference type="Proteomes" id="UP000251960"/>
    </source>
</evidence>
<feature type="region of interest" description="Disordered" evidence="1">
    <location>
        <begin position="1"/>
        <end position="136"/>
    </location>
</feature>
<proteinExistence type="predicted"/>
<evidence type="ECO:0000256" key="1">
    <source>
        <dbReference type="SAM" id="MobiDB-lite"/>
    </source>
</evidence>
<name>A0A3L6EQ09_MAIZE</name>
<protein>
    <submittedName>
        <fullName evidence="2">Uncharacterized protein</fullName>
    </submittedName>
</protein>
<comment type="caution">
    <text evidence="2">The sequence shown here is derived from an EMBL/GenBank/DDBJ whole genome shotgun (WGS) entry which is preliminary data.</text>
</comment>
<evidence type="ECO:0000313" key="2">
    <source>
        <dbReference type="EMBL" id="PWZ22748.1"/>
    </source>
</evidence>
<dbReference type="Proteomes" id="UP000251960">
    <property type="component" value="Chromosome 5"/>
</dbReference>